<feature type="region of interest" description="Disordered" evidence="1">
    <location>
        <begin position="114"/>
        <end position="137"/>
    </location>
</feature>
<comment type="caution">
    <text evidence="2">The sequence shown here is derived from an EMBL/GenBank/DDBJ whole genome shotgun (WGS) entry which is preliminary data.</text>
</comment>
<name>A0A5B7H5N2_PORTR</name>
<reference evidence="2 3" key="1">
    <citation type="submission" date="2019-05" db="EMBL/GenBank/DDBJ databases">
        <title>Another draft genome of Portunus trituberculatus and its Hox gene families provides insights of decapod evolution.</title>
        <authorList>
            <person name="Jeong J.-H."/>
            <person name="Song I."/>
            <person name="Kim S."/>
            <person name="Choi T."/>
            <person name="Kim D."/>
            <person name="Ryu S."/>
            <person name="Kim W."/>
        </authorList>
    </citation>
    <scope>NUCLEOTIDE SEQUENCE [LARGE SCALE GENOMIC DNA]</scope>
    <source>
        <tissue evidence="2">Muscle</tissue>
    </source>
</reference>
<keyword evidence="3" id="KW-1185">Reference proteome</keyword>
<evidence type="ECO:0000313" key="3">
    <source>
        <dbReference type="Proteomes" id="UP000324222"/>
    </source>
</evidence>
<feature type="region of interest" description="Disordered" evidence="1">
    <location>
        <begin position="34"/>
        <end position="82"/>
    </location>
</feature>
<protein>
    <submittedName>
        <fullName evidence="2">Uncharacterized protein</fullName>
    </submittedName>
</protein>
<dbReference type="AlphaFoldDB" id="A0A5B7H5N2"/>
<gene>
    <name evidence="2" type="ORF">E2C01_060509</name>
</gene>
<proteinExistence type="predicted"/>
<organism evidence="2 3">
    <name type="scientific">Portunus trituberculatus</name>
    <name type="common">Swimming crab</name>
    <name type="synonym">Neptunus trituberculatus</name>
    <dbReference type="NCBI Taxonomy" id="210409"/>
    <lineage>
        <taxon>Eukaryota</taxon>
        <taxon>Metazoa</taxon>
        <taxon>Ecdysozoa</taxon>
        <taxon>Arthropoda</taxon>
        <taxon>Crustacea</taxon>
        <taxon>Multicrustacea</taxon>
        <taxon>Malacostraca</taxon>
        <taxon>Eumalacostraca</taxon>
        <taxon>Eucarida</taxon>
        <taxon>Decapoda</taxon>
        <taxon>Pleocyemata</taxon>
        <taxon>Brachyura</taxon>
        <taxon>Eubrachyura</taxon>
        <taxon>Portunoidea</taxon>
        <taxon>Portunidae</taxon>
        <taxon>Portuninae</taxon>
        <taxon>Portunus</taxon>
    </lineage>
</organism>
<feature type="compositionally biased region" description="Pro residues" evidence="1">
    <location>
        <begin position="43"/>
        <end position="56"/>
    </location>
</feature>
<evidence type="ECO:0000256" key="1">
    <source>
        <dbReference type="SAM" id="MobiDB-lite"/>
    </source>
</evidence>
<accession>A0A5B7H5N2</accession>
<evidence type="ECO:0000313" key="2">
    <source>
        <dbReference type="EMBL" id="MPC66362.1"/>
    </source>
</evidence>
<sequence length="137" mass="14693">MEEQKRFFVTTPGNHCDSGGGQVGGFFIIGASSRDHYDHSHAAPPPTRPRDPPPAVPLGKNAHKVPRRRWEPPTCRQSDSAGPYCARWEERHAASLCAAGVSAVRLVWLGETDEAPACGRSGDGGDYGGDPCLTEAR</sequence>
<dbReference type="EMBL" id="VSRR010024658">
    <property type="protein sequence ID" value="MPC66362.1"/>
    <property type="molecule type" value="Genomic_DNA"/>
</dbReference>
<dbReference type="Proteomes" id="UP000324222">
    <property type="component" value="Unassembled WGS sequence"/>
</dbReference>